<evidence type="ECO:0000256" key="5">
    <source>
        <dbReference type="ARBA" id="ARBA00023065"/>
    </source>
</evidence>
<comment type="similarity">
    <text evidence="2">Belongs to the ATPase delta chain family.</text>
</comment>
<protein>
    <submittedName>
        <fullName evidence="8">ATP synthase subunit O, mitochondrial</fullName>
    </submittedName>
</protein>
<comment type="subcellular location">
    <subcellularLocation>
        <location evidence="1">Membrane</location>
    </subcellularLocation>
</comment>
<keyword evidence="3" id="KW-0813">Transport</keyword>
<dbReference type="HAMAP" id="MF_01416">
    <property type="entry name" value="ATP_synth_delta_bact"/>
    <property type="match status" value="1"/>
</dbReference>
<keyword evidence="4" id="KW-0375">Hydrogen ion transport</keyword>
<dbReference type="InterPro" id="IPR020781">
    <property type="entry name" value="ATPase_OSCP/d_CS"/>
</dbReference>
<evidence type="ECO:0000256" key="3">
    <source>
        <dbReference type="ARBA" id="ARBA00022448"/>
    </source>
</evidence>
<proteinExistence type="inferred from homology"/>
<dbReference type="EMBL" id="GDJX01003695">
    <property type="protein sequence ID" value="JAT64241.1"/>
    <property type="molecule type" value="Transcribed_RNA"/>
</dbReference>
<dbReference type="AlphaFoldDB" id="A0A1D1ZBJ4"/>
<dbReference type="PANTHER" id="PTHR11910">
    <property type="entry name" value="ATP SYNTHASE DELTA CHAIN"/>
    <property type="match status" value="1"/>
</dbReference>
<keyword evidence="6" id="KW-0472">Membrane</keyword>
<evidence type="ECO:0000256" key="1">
    <source>
        <dbReference type="ARBA" id="ARBA00004370"/>
    </source>
</evidence>
<dbReference type="SUPFAM" id="SSF47928">
    <property type="entry name" value="N-terminal domain of the delta subunit of the F1F0-ATP synthase"/>
    <property type="match status" value="1"/>
</dbReference>
<accession>A0A1D1ZBJ4</accession>
<name>A0A1D1ZBJ4_9ARAE</name>
<dbReference type="PROSITE" id="PS00389">
    <property type="entry name" value="ATPASE_DELTA"/>
    <property type="match status" value="1"/>
</dbReference>
<evidence type="ECO:0000256" key="7">
    <source>
        <dbReference type="ARBA" id="ARBA00023310"/>
    </source>
</evidence>
<evidence type="ECO:0000256" key="6">
    <source>
        <dbReference type="ARBA" id="ARBA00023136"/>
    </source>
</evidence>
<dbReference type="PRINTS" id="PR00125">
    <property type="entry name" value="ATPASEDELTA"/>
</dbReference>
<sequence>MALAGRLRSGVLLSHHVLKSESALTHRSTGNPTPPLCQHLKNYATGKSSKEESVKVPLSLFGVSGNYASALFLAASKANLLDTVESELMKCAEASKNSPVFSQFIKDLTVPADVRVKAVQEIFSEAGFSDITKNFLAVMAENGRLRHFEKIAKSFADLTMAHRGEVKVTVITVIPLPAEEEKQLKETLQDIIGHGKTVKVEQKIDPSILGGLVVQFGQKLFDMSIRTRAKQMDRFLREPINFESF</sequence>
<keyword evidence="5" id="KW-0406">Ion transport</keyword>
<dbReference type="GO" id="GO:0016020">
    <property type="term" value="C:membrane"/>
    <property type="evidence" value="ECO:0007669"/>
    <property type="project" value="UniProtKB-SubCell"/>
</dbReference>
<dbReference type="InterPro" id="IPR026015">
    <property type="entry name" value="ATP_synth_OSCP/delta_N_sf"/>
</dbReference>
<gene>
    <name evidence="8" type="primary">ATPO_2</name>
    <name evidence="8" type="ORF">g.104616</name>
</gene>
<keyword evidence="7" id="KW-0066">ATP synthesis</keyword>
<dbReference type="Gene3D" id="1.10.520.20">
    <property type="entry name" value="N-terminal domain of the delta subunit of the F1F0-ATP synthase"/>
    <property type="match status" value="1"/>
</dbReference>
<evidence type="ECO:0000256" key="4">
    <source>
        <dbReference type="ARBA" id="ARBA00022781"/>
    </source>
</evidence>
<dbReference type="InterPro" id="IPR000711">
    <property type="entry name" value="ATPase_OSCP/dsu"/>
</dbReference>
<organism evidence="8">
    <name type="scientific">Anthurium amnicola</name>
    <dbReference type="NCBI Taxonomy" id="1678845"/>
    <lineage>
        <taxon>Eukaryota</taxon>
        <taxon>Viridiplantae</taxon>
        <taxon>Streptophyta</taxon>
        <taxon>Embryophyta</taxon>
        <taxon>Tracheophyta</taxon>
        <taxon>Spermatophyta</taxon>
        <taxon>Magnoliopsida</taxon>
        <taxon>Liliopsida</taxon>
        <taxon>Araceae</taxon>
        <taxon>Pothoideae</taxon>
        <taxon>Potheae</taxon>
        <taxon>Anthurium</taxon>
    </lineage>
</organism>
<dbReference type="Pfam" id="PF00213">
    <property type="entry name" value="OSCP"/>
    <property type="match status" value="1"/>
</dbReference>
<evidence type="ECO:0000256" key="2">
    <source>
        <dbReference type="ARBA" id="ARBA00007046"/>
    </source>
</evidence>
<reference evidence="8" key="1">
    <citation type="submission" date="2015-07" db="EMBL/GenBank/DDBJ databases">
        <title>Transcriptome Assembly of Anthurium amnicola.</title>
        <authorList>
            <person name="Suzuki J."/>
        </authorList>
    </citation>
    <scope>NUCLEOTIDE SEQUENCE</scope>
</reference>
<evidence type="ECO:0000313" key="8">
    <source>
        <dbReference type="EMBL" id="JAT64241.1"/>
    </source>
</evidence>
<dbReference type="GO" id="GO:0046933">
    <property type="term" value="F:proton-transporting ATP synthase activity, rotational mechanism"/>
    <property type="evidence" value="ECO:0007669"/>
    <property type="project" value="InterPro"/>
</dbReference>
<dbReference type="NCBIfam" id="TIGR01145">
    <property type="entry name" value="ATP_synt_delta"/>
    <property type="match status" value="1"/>
</dbReference>